<protein>
    <recommendedName>
        <fullName evidence="3">acetyl-CoA carboxylase</fullName>
        <ecNumber evidence="3">6.4.1.2</ecNumber>
    </recommendedName>
</protein>
<dbReference type="InterPro" id="IPR011764">
    <property type="entry name" value="Biotin_carboxylation_dom"/>
</dbReference>
<evidence type="ECO:0000259" key="15">
    <source>
        <dbReference type="PROSITE" id="PS50989"/>
    </source>
</evidence>
<dbReference type="Pfam" id="PF00364">
    <property type="entry name" value="Biotin_lipoyl"/>
    <property type="match status" value="1"/>
</dbReference>
<feature type="domain" description="Biotin carboxylation" evidence="13">
    <location>
        <begin position="22"/>
        <end position="475"/>
    </location>
</feature>
<keyword evidence="8" id="KW-0511">Multifunctional enzyme</keyword>
<comment type="cofactor">
    <cofactor evidence="1">
        <name>biotin</name>
        <dbReference type="ChEBI" id="CHEBI:57586"/>
    </cofactor>
</comment>
<evidence type="ECO:0000256" key="9">
    <source>
        <dbReference type="PROSITE-ProRule" id="PRU00409"/>
    </source>
</evidence>
<dbReference type="Pfam" id="PF00289">
    <property type="entry name" value="Biotin_carb_N"/>
    <property type="match status" value="1"/>
</dbReference>
<comment type="caution">
    <text evidence="16">The sequence shown here is derived from an EMBL/GenBank/DDBJ whole genome shotgun (WGS) entry which is preliminary data.</text>
</comment>
<dbReference type="InterPro" id="IPR016185">
    <property type="entry name" value="PreATP-grasp_dom_sf"/>
</dbReference>
<dbReference type="Gene3D" id="3.40.50.20">
    <property type="match status" value="1"/>
</dbReference>
<dbReference type="Gene3D" id="3.30.470.20">
    <property type="entry name" value="ATP-grasp fold, B domain"/>
    <property type="match status" value="1"/>
</dbReference>
<evidence type="ECO:0000259" key="14">
    <source>
        <dbReference type="PROSITE" id="PS50980"/>
    </source>
</evidence>
<dbReference type="Pfam" id="PF01039">
    <property type="entry name" value="Carboxyl_trans"/>
    <property type="match status" value="1"/>
</dbReference>
<dbReference type="Gene3D" id="3.90.226.10">
    <property type="entry name" value="2-enoyl-CoA Hydratase, Chain A, domain 1"/>
    <property type="match status" value="2"/>
</dbReference>
<dbReference type="EC" id="6.4.1.2" evidence="3"/>
<dbReference type="PROSITE" id="PS50980">
    <property type="entry name" value="COA_CT_NTER"/>
    <property type="match status" value="1"/>
</dbReference>
<dbReference type="InterPro" id="IPR005481">
    <property type="entry name" value="BC-like_N"/>
</dbReference>
<feature type="domain" description="ATP-grasp" evidence="12">
    <location>
        <begin position="140"/>
        <end position="338"/>
    </location>
</feature>
<dbReference type="InterPro" id="IPR051602">
    <property type="entry name" value="ACC_Biotin_Carboxylase"/>
</dbReference>
<dbReference type="InterPro" id="IPR000089">
    <property type="entry name" value="Biotin_lipoyl"/>
</dbReference>
<dbReference type="Gene3D" id="2.40.50.100">
    <property type="match status" value="1"/>
</dbReference>
<feature type="domain" description="CoA carboxyltransferase N-terminal" evidence="14">
    <location>
        <begin position="585"/>
        <end position="858"/>
    </location>
</feature>
<reference evidence="17" key="1">
    <citation type="journal article" date="2019" name="Int. J. Syst. Evol. Microbiol.">
        <title>The Global Catalogue of Microorganisms (GCM) 10K type strain sequencing project: providing services to taxonomists for standard genome sequencing and annotation.</title>
        <authorList>
            <consortium name="The Broad Institute Genomics Platform"/>
            <consortium name="The Broad Institute Genome Sequencing Center for Infectious Disease"/>
            <person name="Wu L."/>
            <person name="Ma J."/>
        </authorList>
    </citation>
    <scope>NUCLEOTIDE SEQUENCE [LARGE SCALE GENOMIC DNA]</scope>
    <source>
        <strain evidence="17">KCTC 42087</strain>
    </source>
</reference>
<dbReference type="PROSITE" id="PS50989">
    <property type="entry name" value="COA_CT_CTER"/>
    <property type="match status" value="1"/>
</dbReference>
<keyword evidence="7" id="KW-0092">Biotin</keyword>
<evidence type="ECO:0000256" key="6">
    <source>
        <dbReference type="ARBA" id="ARBA00022840"/>
    </source>
</evidence>
<dbReference type="CDD" id="cd06850">
    <property type="entry name" value="biotinyl_domain"/>
    <property type="match status" value="1"/>
</dbReference>
<evidence type="ECO:0000259" key="13">
    <source>
        <dbReference type="PROSITE" id="PS50979"/>
    </source>
</evidence>
<feature type="compositionally biased region" description="Basic and acidic residues" evidence="10">
    <location>
        <begin position="1098"/>
        <end position="1110"/>
    </location>
</feature>
<evidence type="ECO:0000256" key="7">
    <source>
        <dbReference type="ARBA" id="ARBA00023267"/>
    </source>
</evidence>
<keyword evidence="6 9" id="KW-0067">ATP-binding</keyword>
<feature type="domain" description="Lipoyl-binding" evidence="11">
    <location>
        <begin position="491"/>
        <end position="572"/>
    </location>
</feature>
<keyword evidence="4" id="KW-0436">Ligase</keyword>
<name>A0ABW0ZTK1_9ACTN</name>
<feature type="region of interest" description="Disordered" evidence="10">
    <location>
        <begin position="1090"/>
        <end position="1110"/>
    </location>
</feature>
<accession>A0ABW0ZTK1</accession>
<evidence type="ECO:0000256" key="4">
    <source>
        <dbReference type="ARBA" id="ARBA00022598"/>
    </source>
</evidence>
<dbReference type="RefSeq" id="WP_378280979.1">
    <property type="nucleotide sequence ID" value="NZ_JBHSON010000007.1"/>
</dbReference>
<proteinExistence type="predicted"/>
<evidence type="ECO:0000256" key="8">
    <source>
        <dbReference type="ARBA" id="ARBA00023268"/>
    </source>
</evidence>
<dbReference type="PROSITE" id="PS50968">
    <property type="entry name" value="BIOTINYL_LIPOYL"/>
    <property type="match status" value="1"/>
</dbReference>
<dbReference type="PROSITE" id="PS50979">
    <property type="entry name" value="BC"/>
    <property type="match status" value="1"/>
</dbReference>
<dbReference type="Gene3D" id="3.30.1490.20">
    <property type="entry name" value="ATP-grasp fold, A domain"/>
    <property type="match status" value="1"/>
</dbReference>
<dbReference type="SUPFAM" id="SSF52096">
    <property type="entry name" value="ClpP/crotonase"/>
    <property type="match status" value="2"/>
</dbReference>
<dbReference type="Proteomes" id="UP001596074">
    <property type="component" value="Unassembled WGS sequence"/>
</dbReference>
<dbReference type="InterPro" id="IPR011053">
    <property type="entry name" value="Single_hybrid_motif"/>
</dbReference>
<dbReference type="SUPFAM" id="SSF56059">
    <property type="entry name" value="Glutathione synthetase ATP-binding domain-like"/>
    <property type="match status" value="1"/>
</dbReference>
<evidence type="ECO:0000313" key="16">
    <source>
        <dbReference type="EMBL" id="MFC5745356.1"/>
    </source>
</evidence>
<dbReference type="InterPro" id="IPR011762">
    <property type="entry name" value="COA_CT_N"/>
</dbReference>
<dbReference type="PROSITE" id="PS00867">
    <property type="entry name" value="CPSASE_2"/>
    <property type="match status" value="1"/>
</dbReference>
<dbReference type="InterPro" id="IPR005479">
    <property type="entry name" value="CPAse_ATP-bd"/>
</dbReference>
<keyword evidence="17" id="KW-1185">Reference proteome</keyword>
<comment type="pathway">
    <text evidence="2">Lipid metabolism; malonyl-CoA biosynthesis; malonyl-CoA from acetyl-CoA: step 1/1.</text>
</comment>
<dbReference type="InterPro" id="IPR011054">
    <property type="entry name" value="Rudment_hybrid_motif"/>
</dbReference>
<dbReference type="SUPFAM" id="SSF51246">
    <property type="entry name" value="Rudiment single hybrid motif"/>
    <property type="match status" value="1"/>
</dbReference>
<dbReference type="SUPFAM" id="SSF52440">
    <property type="entry name" value="PreATP-grasp domain"/>
    <property type="match status" value="1"/>
</dbReference>
<keyword evidence="16" id="KW-0808">Transferase</keyword>
<evidence type="ECO:0000256" key="2">
    <source>
        <dbReference type="ARBA" id="ARBA00004956"/>
    </source>
</evidence>
<feature type="domain" description="CoA carboxyltransferase C-terminal" evidence="15">
    <location>
        <begin position="852"/>
        <end position="1110"/>
    </location>
</feature>
<dbReference type="SMART" id="SM00878">
    <property type="entry name" value="Biotin_carb_C"/>
    <property type="match status" value="1"/>
</dbReference>
<dbReference type="InterPro" id="IPR011761">
    <property type="entry name" value="ATP-grasp"/>
</dbReference>
<dbReference type="InterPro" id="IPR011763">
    <property type="entry name" value="COA_CT_C"/>
</dbReference>
<dbReference type="InterPro" id="IPR005482">
    <property type="entry name" value="Biotin_COase_C"/>
</dbReference>
<dbReference type="EMBL" id="JBHSON010000007">
    <property type="protein sequence ID" value="MFC5745356.1"/>
    <property type="molecule type" value="Genomic_DNA"/>
</dbReference>
<keyword evidence="5 9" id="KW-0547">Nucleotide-binding</keyword>
<evidence type="ECO:0000256" key="1">
    <source>
        <dbReference type="ARBA" id="ARBA00001953"/>
    </source>
</evidence>
<evidence type="ECO:0000256" key="5">
    <source>
        <dbReference type="ARBA" id="ARBA00022741"/>
    </source>
</evidence>
<evidence type="ECO:0000256" key="10">
    <source>
        <dbReference type="SAM" id="MobiDB-lite"/>
    </source>
</evidence>
<sequence length="1110" mass="117186">MPRAVSNEPETWPDPPAPAEWSAGGLLIANRGEIAIRVARTAAECDIRSVAVYAEDDAASPHRAHADEAVGLTGGGPGAYLDIAQLVDVARRAGCVAVHPGYGFLSESTEFAAECERLGLVFVGPRPRTLALFGDKLAARRLARDCGIPVSAGPDEPVTVERAKAFLAELGDGAAILLKSVSGGGGRGIRVVRDESELDEAYVRASAEAGLAFGSGAVYAEELIQRARHIEVQVVGDGTGAVTDLGERECSVQRRHQKLIETAPAVALPEPVRRELGGAARRLAEAVRLRGVATVEFLLRPDGRFVFLEVNPRLQVEHTVTEEVTGVDLVATQLAIAAGASLGDLGLGPGEAPRVRGRAIQVRVNAEMMSPDGSTRAEGGTLSVYEPPTGPGVRVDGCGLAGYTVNPRYDSLLAKVVVHTASEEVAVTAAKADRALREFRLEGVAVNLGLLRAVLRHPAFTAGRLVTGFVDENAAELTEAASAFVQHDLATGKDESPDLPPGSTSVGAPSPGVVVEVTVAAGDDVRPGGQVAVIEAMKMQTVVTASSGGVVREICVSVGDVVEHGSRLAILDDTGGTAAEDTADRVLDLDAIRPDLQEVLRHRTAILDEARPEAVRSRHRLNRRTARENVADLCDDGSFVEYGGLAVAAQRARRDLADLIDRTPADGLVAGIGRINGADFPDERASCAVMSYDYTVLAGTQGMQGHRKSDRLFDLVKRFRLPVVLFAEGGGGRPGDTDYAGVGYGDLVTFPLFSGLSGLVPTVGVASGRCFAGNAALLGCCDVIIATADATIGMAGPQMIEGAGLGRFAPEEVGPASVQTANGVIDVLVADDRAAVETARRYLAYFQGPLSSWECEDQRTLRWLVPENRKRVYDIRSVISVLADSGSVLELREGFGTAIVTALARVEGRPVGIVANNPLRLGGAIDADAADKATRFLRLCDAFDLPVLFLCDTPGFMVGPEAEKQAQVRHFARLFLLGAALTVPTFTVVLRKGYGLGGVAMAGGSWRLPIFTIAWPTGEFGAMGLEGAVRLAHRAELAAIEDPAERQRVYEEMVAGEYERGKALNAATYFEIDDVVDPAETRARLAHALAARPPSRPARAEGRRHLVDSW</sequence>
<dbReference type="GO" id="GO:0016740">
    <property type="term" value="F:transferase activity"/>
    <property type="evidence" value="ECO:0007669"/>
    <property type="project" value="UniProtKB-KW"/>
</dbReference>
<dbReference type="Pfam" id="PF02785">
    <property type="entry name" value="Biotin_carb_C"/>
    <property type="match status" value="1"/>
</dbReference>
<dbReference type="SUPFAM" id="SSF51230">
    <property type="entry name" value="Single hybrid motif"/>
    <property type="match status" value="1"/>
</dbReference>
<dbReference type="PROSITE" id="PS50975">
    <property type="entry name" value="ATP_GRASP"/>
    <property type="match status" value="1"/>
</dbReference>
<evidence type="ECO:0000259" key="11">
    <source>
        <dbReference type="PROSITE" id="PS50968"/>
    </source>
</evidence>
<dbReference type="Pfam" id="PF02786">
    <property type="entry name" value="CPSase_L_D2"/>
    <property type="match status" value="1"/>
</dbReference>
<organism evidence="16 17">
    <name type="scientific">Actinomadura rugatobispora</name>
    <dbReference type="NCBI Taxonomy" id="1994"/>
    <lineage>
        <taxon>Bacteria</taxon>
        <taxon>Bacillati</taxon>
        <taxon>Actinomycetota</taxon>
        <taxon>Actinomycetes</taxon>
        <taxon>Streptosporangiales</taxon>
        <taxon>Thermomonosporaceae</taxon>
        <taxon>Actinomadura</taxon>
    </lineage>
</organism>
<evidence type="ECO:0000313" key="17">
    <source>
        <dbReference type="Proteomes" id="UP001596074"/>
    </source>
</evidence>
<dbReference type="PANTHER" id="PTHR48095:SF5">
    <property type="entry name" value="BLL7292 PROTEIN"/>
    <property type="match status" value="1"/>
</dbReference>
<dbReference type="InterPro" id="IPR013815">
    <property type="entry name" value="ATP_grasp_subdomain_1"/>
</dbReference>
<evidence type="ECO:0000256" key="3">
    <source>
        <dbReference type="ARBA" id="ARBA00013058"/>
    </source>
</evidence>
<dbReference type="PANTHER" id="PTHR48095">
    <property type="entry name" value="PYRUVATE CARBOXYLASE SUBUNIT A"/>
    <property type="match status" value="1"/>
</dbReference>
<feature type="region of interest" description="Disordered" evidence="10">
    <location>
        <begin position="491"/>
        <end position="510"/>
    </location>
</feature>
<gene>
    <name evidence="16" type="ORF">ACFPZN_07050</name>
</gene>
<evidence type="ECO:0000259" key="12">
    <source>
        <dbReference type="PROSITE" id="PS50975"/>
    </source>
</evidence>
<dbReference type="InterPro" id="IPR029045">
    <property type="entry name" value="ClpP/crotonase-like_dom_sf"/>
</dbReference>
<dbReference type="InterPro" id="IPR034733">
    <property type="entry name" value="AcCoA_carboxyl_beta"/>
</dbReference>